<keyword evidence="3" id="KW-1185">Reference proteome</keyword>
<evidence type="ECO:0000313" key="3">
    <source>
        <dbReference type="Proteomes" id="UP000233551"/>
    </source>
</evidence>
<dbReference type="AlphaFoldDB" id="A0A2I0KI14"/>
<accession>A0A2I0KI14</accession>
<feature type="compositionally biased region" description="Basic and acidic residues" evidence="1">
    <location>
        <begin position="122"/>
        <end position="142"/>
    </location>
</feature>
<sequence length="172" mass="19192">MQVFGLSTMPHDLSSLDPAPVYGGCGRCRRHKGGVRNAGEVVGDANRDVPSVDVQDDFEYVNLHIEVLRIQDEKTCDEGSELNEDEDSELNDTNNDMTNYVDLVDVNVALQEGIWHGKRSSHPLETREEPHVDVTSEERDWEAGDGGDQSDGFQSIDSGDEGRNESRLLEFR</sequence>
<comment type="caution">
    <text evidence="2">The sequence shown here is derived from an EMBL/GenBank/DDBJ whole genome shotgun (WGS) entry which is preliminary data.</text>
</comment>
<reference evidence="2 3" key="1">
    <citation type="submission" date="2017-11" db="EMBL/GenBank/DDBJ databases">
        <title>De-novo sequencing of pomegranate (Punica granatum L.) genome.</title>
        <authorList>
            <person name="Akparov Z."/>
            <person name="Amiraslanov A."/>
            <person name="Hajiyeva S."/>
            <person name="Abbasov M."/>
            <person name="Kaur K."/>
            <person name="Hamwieh A."/>
            <person name="Solovyev V."/>
            <person name="Salamov A."/>
            <person name="Braich B."/>
            <person name="Kosarev P."/>
            <person name="Mahmoud A."/>
            <person name="Hajiyev E."/>
            <person name="Babayeva S."/>
            <person name="Izzatullayeva V."/>
            <person name="Mammadov A."/>
            <person name="Mammadov A."/>
            <person name="Sharifova S."/>
            <person name="Ojaghi J."/>
            <person name="Eynullazada K."/>
            <person name="Bayramov B."/>
            <person name="Abdulazimova A."/>
            <person name="Shahmuradov I."/>
        </authorList>
    </citation>
    <scope>NUCLEOTIDE SEQUENCE [LARGE SCALE GENOMIC DNA]</scope>
    <source>
        <strain evidence="3">cv. AG2017</strain>
        <tissue evidence="2">Leaf</tissue>
    </source>
</reference>
<gene>
    <name evidence="2" type="ORF">CRG98_011796</name>
</gene>
<proteinExistence type="predicted"/>
<feature type="region of interest" description="Disordered" evidence="1">
    <location>
        <begin position="119"/>
        <end position="172"/>
    </location>
</feature>
<dbReference type="EMBL" id="PGOL01000582">
    <property type="protein sequence ID" value="PKI67823.1"/>
    <property type="molecule type" value="Genomic_DNA"/>
</dbReference>
<dbReference type="Proteomes" id="UP000233551">
    <property type="component" value="Unassembled WGS sequence"/>
</dbReference>
<evidence type="ECO:0000256" key="1">
    <source>
        <dbReference type="SAM" id="MobiDB-lite"/>
    </source>
</evidence>
<evidence type="ECO:0000313" key="2">
    <source>
        <dbReference type="EMBL" id="PKI67823.1"/>
    </source>
</evidence>
<organism evidence="2 3">
    <name type="scientific">Punica granatum</name>
    <name type="common">Pomegranate</name>
    <dbReference type="NCBI Taxonomy" id="22663"/>
    <lineage>
        <taxon>Eukaryota</taxon>
        <taxon>Viridiplantae</taxon>
        <taxon>Streptophyta</taxon>
        <taxon>Embryophyta</taxon>
        <taxon>Tracheophyta</taxon>
        <taxon>Spermatophyta</taxon>
        <taxon>Magnoliopsida</taxon>
        <taxon>eudicotyledons</taxon>
        <taxon>Gunneridae</taxon>
        <taxon>Pentapetalae</taxon>
        <taxon>rosids</taxon>
        <taxon>malvids</taxon>
        <taxon>Myrtales</taxon>
        <taxon>Lythraceae</taxon>
        <taxon>Punica</taxon>
    </lineage>
</organism>
<protein>
    <submittedName>
        <fullName evidence="2">Uncharacterized protein</fullName>
    </submittedName>
</protein>
<name>A0A2I0KI14_PUNGR</name>
<feature type="region of interest" description="Disordered" evidence="1">
    <location>
        <begin position="77"/>
        <end position="96"/>
    </location>
</feature>
<feature type="compositionally biased region" description="Acidic residues" evidence="1">
    <location>
        <begin position="78"/>
        <end position="90"/>
    </location>
</feature>
<feature type="compositionally biased region" description="Basic and acidic residues" evidence="1">
    <location>
        <begin position="160"/>
        <end position="172"/>
    </location>
</feature>